<proteinExistence type="predicted"/>
<gene>
    <name evidence="2" type="ORF">H5410_006188</name>
</gene>
<dbReference type="OrthoDB" id="1301128at2759"/>
<dbReference type="PANTHER" id="PTHR33499">
    <property type="entry name" value="OS12G0282400 PROTEIN-RELATED"/>
    <property type="match status" value="1"/>
</dbReference>
<name>A0A9J6A9P5_SOLCO</name>
<evidence type="ECO:0000313" key="3">
    <source>
        <dbReference type="Proteomes" id="UP000824120"/>
    </source>
</evidence>
<comment type="caution">
    <text evidence="2">The sequence shown here is derived from an EMBL/GenBank/DDBJ whole genome shotgun (WGS) entry which is preliminary data.</text>
</comment>
<accession>A0A9J6A9P5</accession>
<evidence type="ECO:0000313" key="2">
    <source>
        <dbReference type="EMBL" id="KAG5620970.1"/>
    </source>
</evidence>
<keyword evidence="3" id="KW-1185">Reference proteome</keyword>
<dbReference type="PANTHER" id="PTHR33499:SF26">
    <property type="entry name" value="DUF4216 DOMAIN-CONTAINING PROTEIN"/>
    <property type="match status" value="1"/>
</dbReference>
<dbReference type="AlphaFoldDB" id="A0A9J6A9P5"/>
<organism evidence="2 3">
    <name type="scientific">Solanum commersonii</name>
    <name type="common">Commerson's wild potato</name>
    <name type="synonym">Commerson's nightshade</name>
    <dbReference type="NCBI Taxonomy" id="4109"/>
    <lineage>
        <taxon>Eukaryota</taxon>
        <taxon>Viridiplantae</taxon>
        <taxon>Streptophyta</taxon>
        <taxon>Embryophyta</taxon>
        <taxon>Tracheophyta</taxon>
        <taxon>Spermatophyta</taxon>
        <taxon>Magnoliopsida</taxon>
        <taxon>eudicotyledons</taxon>
        <taxon>Gunneridae</taxon>
        <taxon>Pentapetalae</taxon>
        <taxon>asterids</taxon>
        <taxon>lamiids</taxon>
        <taxon>Solanales</taxon>
        <taxon>Solanaceae</taxon>
        <taxon>Solanoideae</taxon>
        <taxon>Solaneae</taxon>
        <taxon>Solanum</taxon>
    </lineage>
</organism>
<sequence length="326" mass="36299">MKPLKTENEAGSNMKSTIKYTFVAPGAIGKGRGRGLKSLGEKGNTPSKSLLPQSSDLVKKYIKEIETKKDKGQGLKKSTVFTSQGMQTIYKNSMVPEKENKQINLSFPTSSIKVEKCTEEVLWRRTEEKDLKSLPSSLVEKCTQEVETMRPAAIRKGLEKRSGSLSSPLGISESEVGSFNKSVVCANQHMQTPSKSTKPSSTSSSSQEIRKMKNIVLEKEDMQTNVSLSPTINQVKKVRGSNMCKEVASLEIGQKLKVTFYNNRTVGANSNLFSRHLGKIVRDRNICPLGVSSWHDIKQEKLNHMWAAIEHKFESVDMNDHLGMDE</sequence>
<reference evidence="2 3" key="1">
    <citation type="submission" date="2020-09" db="EMBL/GenBank/DDBJ databases">
        <title>De no assembly of potato wild relative species, Solanum commersonii.</title>
        <authorList>
            <person name="Cho K."/>
        </authorList>
    </citation>
    <scope>NUCLEOTIDE SEQUENCE [LARGE SCALE GENOMIC DNA]</scope>
    <source>
        <strain evidence="2">LZ3.2</strain>
        <tissue evidence="2">Leaf</tissue>
    </source>
</reference>
<feature type="compositionally biased region" description="Low complexity" evidence="1">
    <location>
        <begin position="192"/>
        <end position="206"/>
    </location>
</feature>
<dbReference type="Proteomes" id="UP000824120">
    <property type="component" value="Chromosome 2"/>
</dbReference>
<evidence type="ECO:0000256" key="1">
    <source>
        <dbReference type="SAM" id="MobiDB-lite"/>
    </source>
</evidence>
<protein>
    <submittedName>
        <fullName evidence="2">Uncharacterized protein</fullName>
    </submittedName>
</protein>
<feature type="region of interest" description="Disordered" evidence="1">
    <location>
        <begin position="189"/>
        <end position="208"/>
    </location>
</feature>
<feature type="region of interest" description="Disordered" evidence="1">
    <location>
        <begin position="27"/>
        <end position="52"/>
    </location>
</feature>
<dbReference type="EMBL" id="JACXVP010000002">
    <property type="protein sequence ID" value="KAG5620970.1"/>
    <property type="molecule type" value="Genomic_DNA"/>
</dbReference>